<dbReference type="KEGG" id="ptc:phytr_2480"/>
<dbReference type="AlphaFoldDB" id="A0A2P1P7I8"/>
<sequence length="225" mass="26513">MQKVTTNYKFPLMLPMQLSKEVMFNEVVQKLDHLTNCVVNGFIEELNPNPLPHEKYILVKKGDENHNCICFYPNPASGWIYHKPEEHMMIFCRQANMFLIYSKDRWTQYNPSTEALNFVDKKVDSPFEEVGETFVCEEERVKFYLELTQDCEIDISNVIFDKISIVFMQKGVDPCNVTWKCDHKIVWATNIEYTGTFLPDQMDLVEFYQVVKPRVSFGRITSKTY</sequence>
<protein>
    <submittedName>
        <fullName evidence="1">Uncharacterized protein</fullName>
    </submittedName>
</protein>
<keyword evidence="2" id="KW-1185">Reference proteome</keyword>
<dbReference type="Proteomes" id="UP000241762">
    <property type="component" value="Chromosome"/>
</dbReference>
<evidence type="ECO:0000313" key="1">
    <source>
        <dbReference type="EMBL" id="AVP87205.1"/>
    </source>
</evidence>
<dbReference type="OrthoDB" id="564699at2"/>
<proteinExistence type="predicted"/>
<dbReference type="RefSeq" id="WP_106874076.1">
    <property type="nucleotide sequence ID" value="NZ_CP027845.1"/>
</dbReference>
<evidence type="ECO:0000313" key="2">
    <source>
        <dbReference type="Proteomes" id="UP000241762"/>
    </source>
</evidence>
<accession>A0A2P1P7I8</accession>
<gene>
    <name evidence="1" type="ORF">phytr_2480</name>
</gene>
<reference evidence="1 2" key="1">
    <citation type="submission" date="2018-03" db="EMBL/GenBank/DDBJ databases">
        <title>A gene transfer event suggests a long-term partnership between eustigmatophyte algae and a novel lineage of endosymbiotic bacteria.</title>
        <authorList>
            <person name="Yurchenko T."/>
            <person name="Sevcikova T."/>
            <person name="Pribyl P."/>
            <person name="El Karkouri K."/>
            <person name="Klimes V."/>
            <person name="Amaral R."/>
            <person name="Zbrankova V."/>
            <person name="Kim E."/>
            <person name="Raoult D."/>
            <person name="Santos L.M.A."/>
            <person name="Elias M."/>
        </authorList>
    </citation>
    <scope>NUCLEOTIDE SEQUENCE [LARGE SCALE GENOMIC DNA]</scope>
    <source>
        <strain evidence="1">CCALA 838</strain>
    </source>
</reference>
<dbReference type="EMBL" id="CP027845">
    <property type="protein sequence ID" value="AVP87205.1"/>
    <property type="molecule type" value="Genomic_DNA"/>
</dbReference>
<name>A0A2P1P7I8_9RICK</name>
<organism evidence="1 2">
    <name type="scientific">Candidatus Phycorickettsia trachydisci</name>
    <dbReference type="NCBI Taxonomy" id="2115978"/>
    <lineage>
        <taxon>Bacteria</taxon>
        <taxon>Pseudomonadati</taxon>
        <taxon>Pseudomonadota</taxon>
        <taxon>Alphaproteobacteria</taxon>
        <taxon>Rickettsiales</taxon>
        <taxon>Rickettsiaceae</taxon>
        <taxon>Candidatus Phycorickettsia</taxon>
    </lineage>
</organism>